<feature type="signal peptide" evidence="2">
    <location>
        <begin position="1"/>
        <end position="18"/>
    </location>
</feature>
<accession>A0A6M2DZ91</accession>
<evidence type="ECO:0000313" key="3">
    <source>
        <dbReference type="EMBL" id="NOV50388.1"/>
    </source>
</evidence>
<sequence>MFLATILALILGSVYFHANKVQKRTCSGHPGVTCDPNCPAHFDKTNPGLFNKSSARCYPDGSPAGKSPTQEINLGNQSPMGGSRFNSSLIGSDTSPVYGDATYYPSPEARRNRRFI</sequence>
<keyword evidence="2" id="KW-0732">Signal</keyword>
<reference evidence="3" key="1">
    <citation type="submission" date="2020-03" db="EMBL/GenBank/DDBJ databases">
        <title>Transcriptomic Profiling of the Digestive Tract of the Rat Flea, Xenopsylla cheopis, Following Blood Feeding and Infection with Yersinia pestis.</title>
        <authorList>
            <person name="Bland D.M."/>
            <person name="Martens C.A."/>
            <person name="Virtaneva K."/>
            <person name="Kanakabandi K."/>
            <person name="Long D."/>
            <person name="Rosenke R."/>
            <person name="Saturday G.A."/>
            <person name="Hoyt F.H."/>
            <person name="Bruno D.P."/>
            <person name="Ribeiro J.M.C."/>
            <person name="Hinnebusch J."/>
        </authorList>
    </citation>
    <scope>NUCLEOTIDE SEQUENCE</scope>
</reference>
<feature type="compositionally biased region" description="Polar residues" evidence="1">
    <location>
        <begin position="67"/>
        <end position="86"/>
    </location>
</feature>
<dbReference type="AlphaFoldDB" id="A0A6M2DZ91"/>
<evidence type="ECO:0000256" key="1">
    <source>
        <dbReference type="SAM" id="MobiDB-lite"/>
    </source>
</evidence>
<evidence type="ECO:0000256" key="2">
    <source>
        <dbReference type="SAM" id="SignalP"/>
    </source>
</evidence>
<name>A0A6M2DZ91_XENCH</name>
<dbReference type="EMBL" id="GIIL01006662">
    <property type="protein sequence ID" value="NOV50388.1"/>
    <property type="molecule type" value="Transcribed_RNA"/>
</dbReference>
<protein>
    <submittedName>
        <fullName evidence="3">Putative secreted protein</fullName>
    </submittedName>
</protein>
<feature type="region of interest" description="Disordered" evidence="1">
    <location>
        <begin position="60"/>
        <end position="86"/>
    </location>
</feature>
<feature type="chain" id="PRO_5027072820" evidence="2">
    <location>
        <begin position="19"/>
        <end position="116"/>
    </location>
</feature>
<proteinExistence type="predicted"/>
<organism evidence="3">
    <name type="scientific">Xenopsylla cheopis</name>
    <name type="common">Oriental rat flea</name>
    <name type="synonym">Pulex cheopis</name>
    <dbReference type="NCBI Taxonomy" id="163159"/>
    <lineage>
        <taxon>Eukaryota</taxon>
        <taxon>Metazoa</taxon>
        <taxon>Ecdysozoa</taxon>
        <taxon>Arthropoda</taxon>
        <taxon>Hexapoda</taxon>
        <taxon>Insecta</taxon>
        <taxon>Pterygota</taxon>
        <taxon>Neoptera</taxon>
        <taxon>Endopterygota</taxon>
        <taxon>Siphonaptera</taxon>
        <taxon>Pulicidae</taxon>
        <taxon>Xenopsyllinae</taxon>
        <taxon>Xenopsylla</taxon>
    </lineage>
</organism>